<dbReference type="InterPro" id="IPR027417">
    <property type="entry name" value="P-loop_NTPase"/>
</dbReference>
<feature type="domain" description="Disease resistance N-terminal" evidence="8">
    <location>
        <begin position="22"/>
        <end position="85"/>
    </location>
</feature>
<keyword evidence="11" id="KW-1185">Reference proteome</keyword>
<dbReference type="Pfam" id="PF23559">
    <property type="entry name" value="WHD_DRP"/>
    <property type="match status" value="1"/>
</dbReference>
<dbReference type="Pfam" id="PF00931">
    <property type="entry name" value="NB-ARC"/>
    <property type="match status" value="1"/>
</dbReference>
<sequence>MAEAAVTIVINKAVAAKALLEGETHNVRENIGWIETQMKTLQSYLTEVESKNAADFINSIGDLALDVEDILDTYLLEMESHKTRGPFGFLKHPSCIPCHAVTERYLSLEMKRVKKRAAEIKQFKCDITAKSDIDEEIWNQTDKFQKKLFGREETVQKIEAEIFSEKKKCRVISIVGNGGVGKTTVARDIYLRVRSNFNCSAMVYISEESNYGEILLNIGKQVGLRESRMRQNMEEHLYSFLRSKKFLIFLDDVTDKWDVLKDIVMTDSRNGSRIIVTCRDPIFSKLAFHLDPLNDSEGKELFYDLILPTPEDTLSVVLKNVGDKIVQKCGGLPLAIVVAAGLLGAKKRSERSWNEVLERMSEGVENDNLKILDLSYQDLPAELKPIFLCFGIFPVNCETSVLDLIKFWVGEKLVVLVDESIKPEKIVHAYVDKLVSRNLIQVSRKKSDGRVKGWRIHLFLHNLCTRKVEEINFFCSWDNLRNADVASTARRVITNSSSSLNDNNLQNFAVPRKLRTLHCFGKVFRD</sequence>
<evidence type="ECO:0000259" key="8">
    <source>
        <dbReference type="Pfam" id="PF18052"/>
    </source>
</evidence>
<name>A0A2G9G6V5_9LAMI</name>
<evidence type="ECO:0000313" key="10">
    <source>
        <dbReference type="EMBL" id="PIN01043.1"/>
    </source>
</evidence>
<dbReference type="PRINTS" id="PR00364">
    <property type="entry name" value="DISEASERSIST"/>
</dbReference>
<evidence type="ECO:0000256" key="5">
    <source>
        <dbReference type="ARBA" id="ARBA00022821"/>
    </source>
</evidence>
<accession>A0A2G9G6V5</accession>
<dbReference type="Pfam" id="PF18052">
    <property type="entry name" value="Rx_N"/>
    <property type="match status" value="1"/>
</dbReference>
<dbReference type="EMBL" id="NKXS01006619">
    <property type="protein sequence ID" value="PIN01043.1"/>
    <property type="molecule type" value="Genomic_DNA"/>
</dbReference>
<evidence type="ECO:0000256" key="6">
    <source>
        <dbReference type="ARBA" id="ARBA00022840"/>
    </source>
</evidence>
<evidence type="ECO:0000259" key="7">
    <source>
        <dbReference type="Pfam" id="PF00931"/>
    </source>
</evidence>
<dbReference type="Proteomes" id="UP000231279">
    <property type="component" value="Unassembled WGS sequence"/>
</dbReference>
<evidence type="ECO:0000259" key="9">
    <source>
        <dbReference type="Pfam" id="PF23559"/>
    </source>
</evidence>
<evidence type="ECO:0000256" key="2">
    <source>
        <dbReference type="ARBA" id="ARBA00022614"/>
    </source>
</evidence>
<dbReference type="AlphaFoldDB" id="A0A2G9G6V5"/>
<dbReference type="InterPro" id="IPR041118">
    <property type="entry name" value="Rx_N"/>
</dbReference>
<evidence type="ECO:0000256" key="3">
    <source>
        <dbReference type="ARBA" id="ARBA00022737"/>
    </source>
</evidence>
<keyword evidence="5" id="KW-0611">Plant defense</keyword>
<evidence type="ECO:0000256" key="4">
    <source>
        <dbReference type="ARBA" id="ARBA00022741"/>
    </source>
</evidence>
<dbReference type="PANTHER" id="PTHR23155:SF1238">
    <property type="entry name" value="TOMV SUSCEPTIBLE PROTEIN TM-2"/>
    <property type="match status" value="1"/>
</dbReference>
<organism evidence="10 11">
    <name type="scientific">Handroanthus impetiginosus</name>
    <dbReference type="NCBI Taxonomy" id="429701"/>
    <lineage>
        <taxon>Eukaryota</taxon>
        <taxon>Viridiplantae</taxon>
        <taxon>Streptophyta</taxon>
        <taxon>Embryophyta</taxon>
        <taxon>Tracheophyta</taxon>
        <taxon>Spermatophyta</taxon>
        <taxon>Magnoliopsida</taxon>
        <taxon>eudicotyledons</taxon>
        <taxon>Gunneridae</taxon>
        <taxon>Pentapetalae</taxon>
        <taxon>asterids</taxon>
        <taxon>lamiids</taxon>
        <taxon>Lamiales</taxon>
        <taxon>Bignoniaceae</taxon>
        <taxon>Crescentiina</taxon>
        <taxon>Tabebuia alliance</taxon>
        <taxon>Handroanthus</taxon>
    </lineage>
</organism>
<dbReference type="CDD" id="cd14798">
    <property type="entry name" value="RX-CC_like"/>
    <property type="match status" value="1"/>
</dbReference>
<keyword evidence="6" id="KW-0067">ATP-binding</keyword>
<keyword evidence="2" id="KW-0433">Leucine-rich repeat</keyword>
<feature type="domain" description="Disease resistance protein winged helix" evidence="9">
    <location>
        <begin position="392"/>
        <end position="463"/>
    </location>
</feature>
<feature type="domain" description="NB-ARC" evidence="7">
    <location>
        <begin position="152"/>
        <end position="280"/>
    </location>
</feature>
<dbReference type="GO" id="GO:0098542">
    <property type="term" value="P:defense response to other organism"/>
    <property type="evidence" value="ECO:0007669"/>
    <property type="project" value="TreeGrafter"/>
</dbReference>
<dbReference type="PANTHER" id="PTHR23155">
    <property type="entry name" value="DISEASE RESISTANCE PROTEIN RP"/>
    <property type="match status" value="1"/>
</dbReference>
<dbReference type="InterPro" id="IPR044974">
    <property type="entry name" value="Disease_R_plants"/>
</dbReference>
<dbReference type="OrthoDB" id="1357022at2759"/>
<keyword evidence="4" id="KW-0547">Nucleotide-binding</keyword>
<dbReference type="GO" id="GO:0005524">
    <property type="term" value="F:ATP binding"/>
    <property type="evidence" value="ECO:0007669"/>
    <property type="project" value="UniProtKB-KW"/>
</dbReference>
<comment type="caution">
    <text evidence="10">The sequence shown here is derived from an EMBL/GenBank/DDBJ whole genome shotgun (WGS) entry which is preliminary data.</text>
</comment>
<dbReference type="SUPFAM" id="SSF52540">
    <property type="entry name" value="P-loop containing nucleoside triphosphate hydrolases"/>
    <property type="match status" value="1"/>
</dbReference>
<dbReference type="InterPro" id="IPR058922">
    <property type="entry name" value="WHD_DRP"/>
</dbReference>
<proteinExistence type="inferred from homology"/>
<dbReference type="InterPro" id="IPR038005">
    <property type="entry name" value="RX-like_CC"/>
</dbReference>
<dbReference type="STRING" id="429701.A0A2G9G6V5"/>
<evidence type="ECO:0000256" key="1">
    <source>
        <dbReference type="ARBA" id="ARBA00008894"/>
    </source>
</evidence>
<gene>
    <name evidence="10" type="ORF">CDL12_26452</name>
</gene>
<keyword evidence="3" id="KW-0677">Repeat</keyword>
<dbReference type="Gene3D" id="1.20.5.4130">
    <property type="match status" value="1"/>
</dbReference>
<protein>
    <submittedName>
        <fullName evidence="10">Uncharacterized protein</fullName>
    </submittedName>
</protein>
<dbReference type="InterPro" id="IPR042197">
    <property type="entry name" value="Apaf_helical"/>
</dbReference>
<evidence type="ECO:0000313" key="11">
    <source>
        <dbReference type="Proteomes" id="UP000231279"/>
    </source>
</evidence>
<dbReference type="Gene3D" id="3.40.50.300">
    <property type="entry name" value="P-loop containing nucleotide triphosphate hydrolases"/>
    <property type="match status" value="1"/>
</dbReference>
<dbReference type="InterPro" id="IPR002182">
    <property type="entry name" value="NB-ARC"/>
</dbReference>
<dbReference type="GO" id="GO:0043531">
    <property type="term" value="F:ADP binding"/>
    <property type="evidence" value="ECO:0007669"/>
    <property type="project" value="InterPro"/>
</dbReference>
<dbReference type="InterPro" id="IPR036388">
    <property type="entry name" value="WH-like_DNA-bd_sf"/>
</dbReference>
<dbReference type="Gene3D" id="1.10.8.430">
    <property type="entry name" value="Helical domain of apoptotic protease-activating factors"/>
    <property type="match status" value="1"/>
</dbReference>
<reference evidence="11" key="1">
    <citation type="journal article" date="2018" name="Gigascience">
        <title>Genome assembly of the Pink Ipe (Handroanthus impetiginosus, Bignoniaceae), a highly valued, ecologically keystone Neotropical timber forest tree.</title>
        <authorList>
            <person name="Silva-Junior O.B."/>
            <person name="Grattapaglia D."/>
            <person name="Novaes E."/>
            <person name="Collevatti R.G."/>
        </authorList>
    </citation>
    <scope>NUCLEOTIDE SEQUENCE [LARGE SCALE GENOMIC DNA]</scope>
    <source>
        <strain evidence="11">cv. UFG-1</strain>
    </source>
</reference>
<dbReference type="Gene3D" id="1.10.10.10">
    <property type="entry name" value="Winged helix-like DNA-binding domain superfamily/Winged helix DNA-binding domain"/>
    <property type="match status" value="1"/>
</dbReference>
<comment type="similarity">
    <text evidence="1">Belongs to the disease resistance NB-LRR family.</text>
</comment>